<dbReference type="EMBL" id="CP039964">
    <property type="protein sequence ID" value="QCO55217.1"/>
    <property type="molecule type" value="Genomic_DNA"/>
</dbReference>
<feature type="region of interest" description="Disordered" evidence="1">
    <location>
        <begin position="94"/>
        <end position="133"/>
    </location>
</feature>
<reference evidence="3 4" key="1">
    <citation type="submission" date="2019-05" db="EMBL/GenBank/DDBJ databases">
        <title>Pseudorhodobacter turbinis sp. nov., isolated from the gut of the Korean turban shell.</title>
        <authorList>
            <person name="Jeong Y.-S."/>
            <person name="Kang W.-R."/>
            <person name="Bae J.-W."/>
        </authorList>
    </citation>
    <scope>NUCLEOTIDE SEQUENCE [LARGE SCALE GENOMIC DNA]</scope>
    <source>
        <strain evidence="3 4">S12M18</strain>
    </source>
</reference>
<evidence type="ECO:0000256" key="1">
    <source>
        <dbReference type="SAM" id="MobiDB-lite"/>
    </source>
</evidence>
<keyword evidence="2" id="KW-0732">Signal</keyword>
<evidence type="ECO:0000313" key="4">
    <source>
        <dbReference type="Proteomes" id="UP000298631"/>
    </source>
</evidence>
<dbReference type="Proteomes" id="UP000298631">
    <property type="component" value="Chromosome"/>
</dbReference>
<dbReference type="OrthoDB" id="7844015at2"/>
<dbReference type="Pfam" id="PF11306">
    <property type="entry name" value="DUF3108"/>
    <property type="match status" value="1"/>
</dbReference>
<accession>A0A4P8EEN4</accession>
<sequence length="241" mass="26188">MTASFRTLALSLMLVLPGMAHAQRIEDKATFDVVIRGISAASLSFSGAEEGNRYAVSGLLKSAGIAALFRKISYRATAKGTVNGTRYTPSSYVEEADNGKTQSTSTMTYSRGVPNAVQYTPPRKGRDKDVNPATMGGTVDTLTALYAILRDVDVGQECKVSLKMYDGRYVSSIALANLSRQGNAVICSGQYIRIQGFSAEEMAERTVFPFTLTYQPLDNGRMRVTEVAMQSIYGKAAMKRR</sequence>
<dbReference type="KEGG" id="pseb:EOK75_05165"/>
<evidence type="ECO:0000256" key="2">
    <source>
        <dbReference type="SAM" id="SignalP"/>
    </source>
</evidence>
<feature type="signal peptide" evidence="2">
    <location>
        <begin position="1"/>
        <end position="22"/>
    </location>
</feature>
<dbReference type="AlphaFoldDB" id="A0A4P8EEN4"/>
<proteinExistence type="predicted"/>
<gene>
    <name evidence="3" type="ORF">EOK75_05165</name>
</gene>
<feature type="chain" id="PRO_5020273438" evidence="2">
    <location>
        <begin position="23"/>
        <end position="241"/>
    </location>
</feature>
<evidence type="ECO:0000313" key="3">
    <source>
        <dbReference type="EMBL" id="QCO55217.1"/>
    </source>
</evidence>
<protein>
    <submittedName>
        <fullName evidence="3">DUF3108 domain-containing protein</fullName>
    </submittedName>
</protein>
<organism evidence="3 4">
    <name type="scientific">Pseudorhodobacter turbinis</name>
    <dbReference type="NCBI Taxonomy" id="2500533"/>
    <lineage>
        <taxon>Bacteria</taxon>
        <taxon>Pseudomonadati</taxon>
        <taxon>Pseudomonadota</taxon>
        <taxon>Alphaproteobacteria</taxon>
        <taxon>Rhodobacterales</taxon>
        <taxon>Paracoccaceae</taxon>
        <taxon>Pseudorhodobacter</taxon>
    </lineage>
</organism>
<name>A0A4P8EEN4_9RHOB</name>
<keyword evidence="4" id="KW-1185">Reference proteome</keyword>
<feature type="compositionally biased region" description="Polar residues" evidence="1">
    <location>
        <begin position="99"/>
        <end position="109"/>
    </location>
</feature>
<dbReference type="InterPro" id="IPR021457">
    <property type="entry name" value="DUF3108"/>
</dbReference>
<dbReference type="RefSeq" id="WP_137192908.1">
    <property type="nucleotide sequence ID" value="NZ_CP039964.1"/>
</dbReference>